<dbReference type="Proteomes" id="UP000490535">
    <property type="component" value="Unassembled WGS sequence"/>
</dbReference>
<reference evidence="3" key="1">
    <citation type="journal article" date="2020" name="MBio">
        <title>Horizontal gene transfer to a defensive symbiont with a reduced genome amongst a multipartite beetle microbiome.</title>
        <authorList>
            <person name="Waterworth S.C."/>
            <person name="Florez L.V."/>
            <person name="Rees E.R."/>
            <person name="Hertweck C."/>
            <person name="Kaltenpoth M."/>
            <person name="Kwan J.C."/>
        </authorList>
    </citation>
    <scope>NUCLEOTIDE SEQUENCE [LARGE SCALE GENOMIC DNA]</scope>
</reference>
<proteinExistence type="predicted"/>
<evidence type="ECO:0000256" key="1">
    <source>
        <dbReference type="SAM" id="SignalP"/>
    </source>
</evidence>
<comment type="caution">
    <text evidence="2">The sequence shown here is derived from an EMBL/GenBank/DDBJ whole genome shotgun (WGS) entry which is preliminary data.</text>
</comment>
<feature type="chain" id="PRO_5032460010" description="Secreted protein" evidence="1">
    <location>
        <begin position="32"/>
        <end position="80"/>
    </location>
</feature>
<accession>A0A833PDM3</accession>
<gene>
    <name evidence="2" type="ORF">GAK29_03469</name>
</gene>
<evidence type="ECO:0008006" key="4">
    <source>
        <dbReference type="Google" id="ProtNLM"/>
    </source>
</evidence>
<name>A0A833PDM3_ACIBZ</name>
<dbReference type="EMBL" id="WNDP01000110">
    <property type="protein sequence ID" value="KAF1021113.1"/>
    <property type="molecule type" value="Genomic_DNA"/>
</dbReference>
<keyword evidence="1" id="KW-0732">Signal</keyword>
<sequence>MTKHNMRKRIQLFISFICLSLFSIISSTTKAEGNCPPGYYPVGVQGCALFQIMVEGVAVILHQVIVHQPQKGMLQQVQMV</sequence>
<protein>
    <recommendedName>
        <fullName evidence="4">Secreted protein</fullName>
    </recommendedName>
</protein>
<evidence type="ECO:0000313" key="3">
    <source>
        <dbReference type="Proteomes" id="UP000490535"/>
    </source>
</evidence>
<evidence type="ECO:0000313" key="2">
    <source>
        <dbReference type="EMBL" id="KAF1021113.1"/>
    </source>
</evidence>
<dbReference type="AlphaFoldDB" id="A0A833PDM3"/>
<organism evidence="2 3">
    <name type="scientific">Acinetobacter bereziniae</name>
    <name type="common">Acinetobacter genomosp. 10</name>
    <dbReference type="NCBI Taxonomy" id="106648"/>
    <lineage>
        <taxon>Bacteria</taxon>
        <taxon>Pseudomonadati</taxon>
        <taxon>Pseudomonadota</taxon>
        <taxon>Gammaproteobacteria</taxon>
        <taxon>Moraxellales</taxon>
        <taxon>Moraxellaceae</taxon>
        <taxon>Acinetobacter</taxon>
    </lineage>
</organism>
<feature type="signal peptide" evidence="1">
    <location>
        <begin position="1"/>
        <end position="31"/>
    </location>
</feature>